<proteinExistence type="predicted"/>
<dbReference type="EMBL" id="BGZO01000086">
    <property type="protein sequence ID" value="GBR77027.1"/>
    <property type="molecule type" value="Genomic_DNA"/>
</dbReference>
<evidence type="ECO:0000313" key="2">
    <source>
        <dbReference type="EMBL" id="GBR77027.1"/>
    </source>
</evidence>
<sequence length="656" mass="77044">MYRKVIARRKDSAAVSAQYQPDAPLKRGKKLPPERILYALREYVQAGNTNSPLSYGDENFSYVDIDSKRKTITHGELYDKCTSFFRNYKNHCGKDYQEQYKDEYMDMLNLWNTLESSKWLPERTLYVLREYVQDGNTNLPADSSNENFSYKDIDSKEKTITHGRLYNKCVNFFRIYEEKHPNDYQEQYKDVYIDMLNLWNTLESSKWLPERTLYALREYVQAGNTSIPANSSNKKFPYTDIDSKRKTITHGELRNKCTDFFGKYKNHNKDYQERYKDVYMDMLNLWNSLKSKGRLEQNSNAKAVYPHANKSRGDDHTGDADNPSGLTTPREIIEHASPGKRGLAFLRQMLNRKADLKDYTNIYNREKFGASNEKRHGREYVTDNNVTKKDIEKGLYAYTRYLDIVVNSLTNFDMERNRHNRKYPELQKINENPQWYTLEKSIDFVLRLADAKVIAEEERTALLSAYEAACAEVKNVEAQGLAENDARNWTASAEYLRILDELTEKYLEDLIKAWVEVLKTNSAELEELLIYTGERINTNRLAGASVLTAAERTRRVHFWLGLIQNGTLDNEKSYREYYRAYRRERAQYNAELPLSPHHVVRDNLPGRRARIIRYIRRNLLALGYAAQEFQRKITEEAERMIIEPKFPNPADRVPVI</sequence>
<keyword evidence="3" id="KW-1185">Reference proteome</keyword>
<dbReference type="AlphaFoldDB" id="A0A388TKM1"/>
<organism evidence="2 3">
    <name type="scientific">Candidatus Termititenax persephonae</name>
    <dbReference type="NCBI Taxonomy" id="2218525"/>
    <lineage>
        <taxon>Bacteria</taxon>
        <taxon>Bacillati</taxon>
        <taxon>Candidatus Margulisiibacteriota</taxon>
        <taxon>Candidatus Termititenacia</taxon>
        <taxon>Candidatus Termititenacales</taxon>
        <taxon>Candidatus Termititenacaceae</taxon>
        <taxon>Candidatus Termititenax</taxon>
    </lineage>
</organism>
<name>A0A388TKM1_9BACT</name>
<evidence type="ECO:0000256" key="1">
    <source>
        <dbReference type="SAM" id="MobiDB-lite"/>
    </source>
</evidence>
<gene>
    <name evidence="2" type="ORF">NO2_1486</name>
</gene>
<feature type="region of interest" description="Disordered" evidence="1">
    <location>
        <begin position="297"/>
        <end position="329"/>
    </location>
</feature>
<protein>
    <submittedName>
        <fullName evidence="2">Uncharacterized protein</fullName>
    </submittedName>
</protein>
<evidence type="ECO:0000313" key="3">
    <source>
        <dbReference type="Proteomes" id="UP000275925"/>
    </source>
</evidence>
<comment type="caution">
    <text evidence="2">The sequence shown here is derived from an EMBL/GenBank/DDBJ whole genome shotgun (WGS) entry which is preliminary data.</text>
</comment>
<reference evidence="2 3" key="1">
    <citation type="journal article" date="2019" name="ISME J.">
        <title>Genome analyses of uncultured TG2/ZB3 bacteria in 'Margulisbacteria' specifically attached to ectosymbiotic spirochetes of protists in the termite gut.</title>
        <authorList>
            <person name="Utami Y.D."/>
            <person name="Kuwahara H."/>
            <person name="Igai K."/>
            <person name="Murakami T."/>
            <person name="Sugaya K."/>
            <person name="Morikawa T."/>
            <person name="Nagura Y."/>
            <person name="Yuki M."/>
            <person name="Deevong P."/>
            <person name="Inoue T."/>
            <person name="Kihara K."/>
            <person name="Lo N."/>
            <person name="Yamada A."/>
            <person name="Ohkuma M."/>
            <person name="Hongoh Y."/>
        </authorList>
    </citation>
    <scope>NUCLEOTIDE SEQUENCE [LARGE SCALE GENOMIC DNA]</scope>
    <source>
        <strain evidence="2">NkOx7-02</strain>
    </source>
</reference>
<accession>A0A388TKM1</accession>
<dbReference type="Proteomes" id="UP000275925">
    <property type="component" value="Unassembled WGS sequence"/>
</dbReference>